<evidence type="ECO:0000313" key="3">
    <source>
        <dbReference type="Proteomes" id="UP001500804"/>
    </source>
</evidence>
<sequence length="92" mass="9416">MLDSPPDARRRSHAVVLAAGTLADGRVRGLLACTFVAFLGIFIPYTYFSAAYAPSTGGSGTRLAGLLLVFGLGARSATCPPGRSPTGSDRDG</sequence>
<keyword evidence="3" id="KW-1185">Reference proteome</keyword>
<gene>
    <name evidence="2" type="ORF">GCM10023320_35750</name>
</gene>
<evidence type="ECO:0000313" key="2">
    <source>
        <dbReference type="EMBL" id="GAA5123686.1"/>
    </source>
</evidence>
<organism evidence="2 3">
    <name type="scientific">Pseudonocardia adelaidensis</name>
    <dbReference type="NCBI Taxonomy" id="648754"/>
    <lineage>
        <taxon>Bacteria</taxon>
        <taxon>Bacillati</taxon>
        <taxon>Actinomycetota</taxon>
        <taxon>Actinomycetes</taxon>
        <taxon>Pseudonocardiales</taxon>
        <taxon>Pseudonocardiaceae</taxon>
        <taxon>Pseudonocardia</taxon>
    </lineage>
</organism>
<protein>
    <recommendedName>
        <fullName evidence="4">MFS transporter</fullName>
    </recommendedName>
</protein>
<dbReference type="Proteomes" id="UP001500804">
    <property type="component" value="Unassembled WGS sequence"/>
</dbReference>
<name>A0ABP9NK56_9PSEU</name>
<comment type="caution">
    <text evidence="2">The sequence shown here is derived from an EMBL/GenBank/DDBJ whole genome shotgun (WGS) entry which is preliminary data.</text>
</comment>
<feature type="transmembrane region" description="Helical" evidence="1">
    <location>
        <begin position="29"/>
        <end position="48"/>
    </location>
</feature>
<proteinExistence type="predicted"/>
<evidence type="ECO:0000256" key="1">
    <source>
        <dbReference type="SAM" id="Phobius"/>
    </source>
</evidence>
<keyword evidence="1" id="KW-0812">Transmembrane</keyword>
<accession>A0ABP9NK56</accession>
<evidence type="ECO:0008006" key="4">
    <source>
        <dbReference type="Google" id="ProtNLM"/>
    </source>
</evidence>
<keyword evidence="1" id="KW-0472">Membrane</keyword>
<dbReference type="RefSeq" id="WP_345606247.1">
    <property type="nucleotide sequence ID" value="NZ_BAABJO010000012.1"/>
</dbReference>
<keyword evidence="1" id="KW-1133">Transmembrane helix</keyword>
<dbReference type="EMBL" id="BAABJO010000012">
    <property type="protein sequence ID" value="GAA5123686.1"/>
    <property type="molecule type" value="Genomic_DNA"/>
</dbReference>
<reference evidence="3" key="1">
    <citation type="journal article" date="2019" name="Int. J. Syst. Evol. Microbiol.">
        <title>The Global Catalogue of Microorganisms (GCM) 10K type strain sequencing project: providing services to taxonomists for standard genome sequencing and annotation.</title>
        <authorList>
            <consortium name="The Broad Institute Genomics Platform"/>
            <consortium name="The Broad Institute Genome Sequencing Center for Infectious Disease"/>
            <person name="Wu L."/>
            <person name="Ma J."/>
        </authorList>
    </citation>
    <scope>NUCLEOTIDE SEQUENCE [LARGE SCALE GENOMIC DNA]</scope>
    <source>
        <strain evidence="3">JCM 18302</strain>
    </source>
</reference>